<name>A0AAX2I8X2_CAPSP</name>
<evidence type="ECO:0000313" key="1">
    <source>
        <dbReference type="EMBL" id="SQA74846.1"/>
    </source>
</evidence>
<protein>
    <submittedName>
        <fullName evidence="1">Uncharacterized protein</fullName>
    </submittedName>
</protein>
<organism evidence="1 2">
    <name type="scientific">Capnocytophaga sputigena</name>
    <dbReference type="NCBI Taxonomy" id="1019"/>
    <lineage>
        <taxon>Bacteria</taxon>
        <taxon>Pseudomonadati</taxon>
        <taxon>Bacteroidota</taxon>
        <taxon>Flavobacteriia</taxon>
        <taxon>Flavobacteriales</taxon>
        <taxon>Flavobacteriaceae</taxon>
        <taxon>Capnocytophaga</taxon>
    </lineage>
</organism>
<reference evidence="1 2" key="1">
    <citation type="submission" date="2018-06" db="EMBL/GenBank/DDBJ databases">
        <authorList>
            <consortium name="Pathogen Informatics"/>
            <person name="Doyle S."/>
        </authorList>
    </citation>
    <scope>NUCLEOTIDE SEQUENCE [LARGE SCALE GENOMIC DNA]</scope>
    <source>
        <strain evidence="1 2">NCTC11653</strain>
    </source>
</reference>
<gene>
    <name evidence="1" type="ORF">NCTC11653_00740</name>
</gene>
<dbReference type="Proteomes" id="UP000249902">
    <property type="component" value="Unassembled WGS sequence"/>
</dbReference>
<comment type="caution">
    <text evidence="1">The sequence shown here is derived from an EMBL/GenBank/DDBJ whole genome shotgun (WGS) entry which is preliminary data.</text>
</comment>
<dbReference type="RefSeq" id="WP_157753329.1">
    <property type="nucleotide sequence ID" value="NZ_CAJPRX010000037.1"/>
</dbReference>
<dbReference type="AlphaFoldDB" id="A0AAX2I8X2"/>
<proteinExistence type="predicted"/>
<sequence length="57" mass="6837">MKKLLFLLLLPCLSSFTEKNKQYQTEDFRMDIVLSTGEYYNLTSVRYNRTLIYSFVT</sequence>
<dbReference type="EMBL" id="UAVP01000003">
    <property type="protein sequence ID" value="SQA74846.1"/>
    <property type="molecule type" value="Genomic_DNA"/>
</dbReference>
<dbReference type="GeneID" id="78163620"/>
<accession>A0AAX2I8X2</accession>
<evidence type="ECO:0000313" key="2">
    <source>
        <dbReference type="Proteomes" id="UP000249902"/>
    </source>
</evidence>